<organism evidence="1 2">
    <name type="scientific">Peronosclerospora sorghi</name>
    <dbReference type="NCBI Taxonomy" id="230839"/>
    <lineage>
        <taxon>Eukaryota</taxon>
        <taxon>Sar</taxon>
        <taxon>Stramenopiles</taxon>
        <taxon>Oomycota</taxon>
        <taxon>Peronosporomycetes</taxon>
        <taxon>Peronosporales</taxon>
        <taxon>Peronosporaceae</taxon>
        <taxon>Peronosclerospora</taxon>
    </lineage>
</organism>
<accession>A0ACC0VWG8</accession>
<proteinExistence type="predicted"/>
<dbReference type="Proteomes" id="UP001163321">
    <property type="component" value="Chromosome 6"/>
</dbReference>
<reference evidence="1 2" key="1">
    <citation type="journal article" date="2022" name="bioRxiv">
        <title>The genome of the oomycete Peronosclerospora sorghi, a cosmopolitan pathogen of maize and sorghum, is inflated with dispersed pseudogenes.</title>
        <authorList>
            <person name="Fletcher K."/>
            <person name="Martin F."/>
            <person name="Isakeit T."/>
            <person name="Cavanaugh K."/>
            <person name="Magill C."/>
            <person name="Michelmore R."/>
        </authorList>
    </citation>
    <scope>NUCLEOTIDE SEQUENCE [LARGE SCALE GENOMIC DNA]</scope>
    <source>
        <strain evidence="1">P6</strain>
    </source>
</reference>
<keyword evidence="2" id="KW-1185">Reference proteome</keyword>
<comment type="caution">
    <text evidence="1">The sequence shown here is derived from an EMBL/GenBank/DDBJ whole genome shotgun (WGS) entry which is preliminary data.</text>
</comment>
<gene>
    <name evidence="1" type="ORF">PsorP6_010131</name>
</gene>
<name>A0ACC0VWG8_9STRA</name>
<protein>
    <submittedName>
        <fullName evidence="1">Uncharacterized protein</fullName>
    </submittedName>
</protein>
<dbReference type="EMBL" id="CM047585">
    <property type="protein sequence ID" value="KAI9910083.1"/>
    <property type="molecule type" value="Genomic_DNA"/>
</dbReference>
<sequence length="78" mass="9016">MEMNKLQVEESKLEARQAVRNRSCCGARNCHRSINVHLKWVKFFVMLLQLLLGNCAIFFLAFPTLLLFHLQLAGQNVI</sequence>
<evidence type="ECO:0000313" key="2">
    <source>
        <dbReference type="Proteomes" id="UP001163321"/>
    </source>
</evidence>
<evidence type="ECO:0000313" key="1">
    <source>
        <dbReference type="EMBL" id="KAI9910083.1"/>
    </source>
</evidence>